<accession>A0A914X4E7</accession>
<dbReference type="AlphaFoldDB" id="A0A914X4E7"/>
<sequence length="207" mass="21676">MVVAWEREQMSQTVCDKKTCCFAKVDKLLPAVVAVAKAVFTTALVSALSRSNNRVEVADDVVVGEGAAVERGCELLKERVVLVVIVARVRGLDLGDAELSSAADVEDELDDPVGDELDALDLPVHRGADIEADAGADRSCSGVHAAGVQDVAGGEASSLASALPGFGKAEDVKLDRVIVDRILKVCESFWALDGTDVVGDEAKLVES</sequence>
<protein>
    <submittedName>
        <fullName evidence="2">Uncharacterized protein</fullName>
    </submittedName>
</protein>
<proteinExistence type="predicted"/>
<reference evidence="2" key="1">
    <citation type="submission" date="2022-11" db="UniProtKB">
        <authorList>
            <consortium name="WormBaseParasite"/>
        </authorList>
    </citation>
    <scope>IDENTIFICATION</scope>
</reference>
<evidence type="ECO:0000313" key="2">
    <source>
        <dbReference type="WBParaSite" id="PSAMB.scaffold6635size9082.g28891.t1"/>
    </source>
</evidence>
<evidence type="ECO:0000313" key="1">
    <source>
        <dbReference type="Proteomes" id="UP000887566"/>
    </source>
</evidence>
<dbReference type="WBParaSite" id="PSAMB.scaffold6635size9082.g28891.t1">
    <property type="protein sequence ID" value="PSAMB.scaffold6635size9082.g28891.t1"/>
    <property type="gene ID" value="PSAMB.scaffold6635size9082.g28891"/>
</dbReference>
<organism evidence="1 2">
    <name type="scientific">Plectus sambesii</name>
    <dbReference type="NCBI Taxonomy" id="2011161"/>
    <lineage>
        <taxon>Eukaryota</taxon>
        <taxon>Metazoa</taxon>
        <taxon>Ecdysozoa</taxon>
        <taxon>Nematoda</taxon>
        <taxon>Chromadorea</taxon>
        <taxon>Plectida</taxon>
        <taxon>Plectina</taxon>
        <taxon>Plectoidea</taxon>
        <taxon>Plectidae</taxon>
        <taxon>Plectus</taxon>
    </lineage>
</organism>
<keyword evidence="1" id="KW-1185">Reference proteome</keyword>
<dbReference type="Proteomes" id="UP000887566">
    <property type="component" value="Unplaced"/>
</dbReference>
<name>A0A914X4E7_9BILA</name>